<feature type="compositionally biased region" description="Low complexity" evidence="1">
    <location>
        <begin position="53"/>
        <end position="75"/>
    </location>
</feature>
<keyword evidence="3" id="KW-1185">Reference proteome</keyword>
<evidence type="ECO:0000256" key="1">
    <source>
        <dbReference type="SAM" id="MobiDB-lite"/>
    </source>
</evidence>
<protein>
    <submittedName>
        <fullName evidence="2">Uncharacterized protein</fullName>
    </submittedName>
</protein>
<name>A0ABR3FEE7_9AGAR</name>
<accession>A0ABR3FEE7</accession>
<dbReference type="Proteomes" id="UP001465976">
    <property type="component" value="Unassembled WGS sequence"/>
</dbReference>
<proteinExistence type="predicted"/>
<evidence type="ECO:0000313" key="3">
    <source>
        <dbReference type="Proteomes" id="UP001465976"/>
    </source>
</evidence>
<comment type="caution">
    <text evidence="2">The sequence shown here is derived from an EMBL/GenBank/DDBJ whole genome shotgun (WGS) entry which is preliminary data.</text>
</comment>
<feature type="region of interest" description="Disordered" evidence="1">
    <location>
        <begin position="1"/>
        <end position="79"/>
    </location>
</feature>
<sequence>MYIPFISSPSTSTTSRRRLFRRKGGGGGGRGGGSRGGRSGSSGSSGGGGSSGASGSRGSVSTPGFAGSRSISSSSSGGGAIATVPSGAFAGRSVGGGTRNQVFGTRQYGSGYPGVVGAGVAGRGFPFYFWPVTWGGAAGVGTAAYLHNRNDDEYGRPDNSSRPGGATTYATFVSNASSGNNTYHIVADNSTVASLVASINSKCSSFLDTTTNNAGILPFNASLTKPENAIQYYRASSVVLTLDGYNNSAVFSNDTNAPDSPLPTNLNMTVLDCLNRTIGESVPLVDAATSSGSNGAVGMGGRTEGHRLTGVIALVVVF</sequence>
<gene>
    <name evidence="2" type="ORF">V5O48_008304</name>
</gene>
<feature type="compositionally biased region" description="Gly residues" evidence="1">
    <location>
        <begin position="25"/>
        <end position="52"/>
    </location>
</feature>
<feature type="non-terminal residue" evidence="2">
    <location>
        <position position="318"/>
    </location>
</feature>
<reference evidence="2 3" key="1">
    <citation type="submission" date="2024-02" db="EMBL/GenBank/DDBJ databases">
        <title>A draft genome for the cacao thread blight pathogen Marasmius crinis-equi.</title>
        <authorList>
            <person name="Cohen S.P."/>
            <person name="Baruah I.K."/>
            <person name="Amoako-Attah I."/>
            <person name="Bukari Y."/>
            <person name="Meinhardt L.W."/>
            <person name="Bailey B.A."/>
        </authorList>
    </citation>
    <scope>NUCLEOTIDE SEQUENCE [LARGE SCALE GENOMIC DNA]</scope>
    <source>
        <strain evidence="2 3">GH-76</strain>
    </source>
</reference>
<organism evidence="2 3">
    <name type="scientific">Marasmius crinis-equi</name>
    <dbReference type="NCBI Taxonomy" id="585013"/>
    <lineage>
        <taxon>Eukaryota</taxon>
        <taxon>Fungi</taxon>
        <taxon>Dikarya</taxon>
        <taxon>Basidiomycota</taxon>
        <taxon>Agaricomycotina</taxon>
        <taxon>Agaricomycetes</taxon>
        <taxon>Agaricomycetidae</taxon>
        <taxon>Agaricales</taxon>
        <taxon>Marasmiineae</taxon>
        <taxon>Marasmiaceae</taxon>
        <taxon>Marasmius</taxon>
    </lineage>
</organism>
<evidence type="ECO:0000313" key="2">
    <source>
        <dbReference type="EMBL" id="KAL0573658.1"/>
    </source>
</evidence>
<dbReference type="EMBL" id="JBAHYK010000478">
    <property type="protein sequence ID" value="KAL0573658.1"/>
    <property type="molecule type" value="Genomic_DNA"/>
</dbReference>
<feature type="compositionally biased region" description="Basic residues" evidence="1">
    <location>
        <begin position="15"/>
        <end position="24"/>
    </location>
</feature>